<dbReference type="InterPro" id="IPR036397">
    <property type="entry name" value="RNaseH_sf"/>
</dbReference>
<dbReference type="SUPFAM" id="SSF56672">
    <property type="entry name" value="DNA/RNA polymerases"/>
    <property type="match status" value="1"/>
</dbReference>
<evidence type="ECO:0000313" key="6">
    <source>
        <dbReference type="EMBL" id="GKV06468.1"/>
    </source>
</evidence>
<dbReference type="InterPro" id="IPR026960">
    <property type="entry name" value="RVT-Znf"/>
</dbReference>
<dbReference type="InterPro" id="IPR044730">
    <property type="entry name" value="RNase_H-like_dom_plant"/>
</dbReference>
<dbReference type="GO" id="GO:0004523">
    <property type="term" value="F:RNA-DNA hybrid ribonuclease activity"/>
    <property type="evidence" value="ECO:0007669"/>
    <property type="project" value="InterPro"/>
</dbReference>
<keyword evidence="7" id="KW-1185">Reference proteome</keyword>
<dbReference type="PROSITE" id="PS50158">
    <property type="entry name" value="ZF_CCHC"/>
    <property type="match status" value="1"/>
</dbReference>
<dbReference type="Proteomes" id="UP001054252">
    <property type="component" value="Unassembled WGS sequence"/>
</dbReference>
<feature type="region of interest" description="Disordered" evidence="2">
    <location>
        <begin position="386"/>
        <end position="437"/>
    </location>
</feature>
<dbReference type="PROSITE" id="PS50879">
    <property type="entry name" value="RNASE_H_1"/>
    <property type="match status" value="1"/>
</dbReference>
<evidence type="ECO:0000259" key="4">
    <source>
        <dbReference type="PROSITE" id="PS50878"/>
    </source>
</evidence>
<dbReference type="EMBL" id="BPVZ01000025">
    <property type="protein sequence ID" value="GKV06468.1"/>
    <property type="molecule type" value="Genomic_DNA"/>
</dbReference>
<evidence type="ECO:0000259" key="5">
    <source>
        <dbReference type="PROSITE" id="PS50879"/>
    </source>
</evidence>
<dbReference type="CDD" id="cd01650">
    <property type="entry name" value="RT_nLTR_like"/>
    <property type="match status" value="1"/>
</dbReference>
<dbReference type="PROSITE" id="PS50878">
    <property type="entry name" value="RT_POL"/>
    <property type="match status" value="1"/>
</dbReference>
<dbReference type="Pfam" id="PF00078">
    <property type="entry name" value="RVT_1"/>
    <property type="match status" value="1"/>
</dbReference>
<dbReference type="InterPro" id="IPR001878">
    <property type="entry name" value="Znf_CCHC"/>
</dbReference>
<comment type="caution">
    <text evidence="6">The sequence shown here is derived from an EMBL/GenBank/DDBJ whole genome shotgun (WGS) entry which is preliminary data.</text>
</comment>
<proteinExistence type="predicted"/>
<dbReference type="Pfam" id="PF14111">
    <property type="entry name" value="DUF4283"/>
    <property type="match status" value="1"/>
</dbReference>
<feature type="compositionally biased region" description="Polar residues" evidence="2">
    <location>
        <begin position="330"/>
        <end position="355"/>
    </location>
</feature>
<dbReference type="SUPFAM" id="SSF53098">
    <property type="entry name" value="Ribonuclease H-like"/>
    <property type="match status" value="1"/>
</dbReference>
<feature type="domain" description="RNase H type-1" evidence="5">
    <location>
        <begin position="1492"/>
        <end position="1622"/>
    </location>
</feature>
<dbReference type="Gene3D" id="3.30.420.10">
    <property type="entry name" value="Ribonuclease H-like superfamily/Ribonuclease H"/>
    <property type="match status" value="1"/>
</dbReference>
<dbReference type="InterPro" id="IPR043502">
    <property type="entry name" value="DNA/RNA_pol_sf"/>
</dbReference>
<evidence type="ECO:0000256" key="2">
    <source>
        <dbReference type="SAM" id="MobiDB-lite"/>
    </source>
</evidence>
<reference evidence="6 7" key="1">
    <citation type="journal article" date="2021" name="Commun. Biol.">
        <title>The genome of Shorea leprosula (Dipterocarpaceae) highlights the ecological relevance of drought in aseasonal tropical rainforests.</title>
        <authorList>
            <person name="Ng K.K.S."/>
            <person name="Kobayashi M.J."/>
            <person name="Fawcett J.A."/>
            <person name="Hatakeyama M."/>
            <person name="Paape T."/>
            <person name="Ng C.H."/>
            <person name="Ang C.C."/>
            <person name="Tnah L.H."/>
            <person name="Lee C.T."/>
            <person name="Nishiyama T."/>
            <person name="Sese J."/>
            <person name="O'Brien M.J."/>
            <person name="Copetti D."/>
            <person name="Mohd Noor M.I."/>
            <person name="Ong R.C."/>
            <person name="Putra M."/>
            <person name="Sireger I.Z."/>
            <person name="Indrioko S."/>
            <person name="Kosugi Y."/>
            <person name="Izuno A."/>
            <person name="Isagi Y."/>
            <person name="Lee S.L."/>
            <person name="Shimizu K.K."/>
        </authorList>
    </citation>
    <scope>NUCLEOTIDE SEQUENCE [LARGE SCALE GENOMIC DNA]</scope>
    <source>
        <strain evidence="6">214</strain>
    </source>
</reference>
<dbReference type="PANTHER" id="PTHR33116:SF70">
    <property type="entry name" value="NON-LTR RETROELEMENT REVERSE TRANSCRIPTASE-LIKE PROTEIN"/>
    <property type="match status" value="1"/>
</dbReference>
<sequence>MSAIATPTLNSQEADLLSRSVKRIKGDSNSSIAEEYQLFEAPQKQLSYRDMVYSSEPTAILCDSSNRDEALEEDSDMEDDGTIPTILISREEKKRICMPWLNSLIIKAFGTDKAGYNFIFPRVKAQWKPRGKMDCIDLGLDFFLIRFHEKEDLNRVLHGGPWFVGPHFLTIRRWEPSFDPAKATFKTTAIWARLPRLPIEYYDVQILERIGNMLGTPLRLDAHTVHQSRGQYARICIQVDLDEPLVPFVRIGKHIQKVLYEGPAALCYACGCVGHKEDKCPLKIPHPMVVSEDQIIESQNSQGPVEGNKSTVSDKISLSIPPTRGKTPPSKRSTAQTTNPQNVKNNPPARSTSPRAVSDHGSSHIHQDQPYVGGFADRREQQVYFTRRGSNAGFKQKSTSDQGLDVRDSSKLLAQAHSGDERSGSHPFSSSSKGWDSTAVGAPVSRIMFHSEGSLDILDGDNKMGRLVGTNSSEVAHNAGATPIPMSIQDDRMHEDCAPYSQEGGNTELPVLIQADCAAVLLPRTQHDGFEQGGPASVAPRTCQVDDDHLQASEVAEALGFSKKVIVDADGLAGGIWLLWDDRKFCVDILNMSPQVIHANVQHPYYIFLALHSDHCPILLSLDQPYPSLNRRPFRLEKFWLEHESFKDLVVSSWTFANLSIAECSVAFQNIVKLWSRTTFDNLHKKKKELIARLGGIQRFLQAKDSSFRIDLEKSLTKEYQDILKYEEDMWFMKSRVQWIQNGDRNSRFFHVSTLKRRSNNRILGLKDGSGSWTSDPSSLESIVSSHFKGLYTTSLAHSFHDSFINVHSGPIVDPTSWHMLNIPPFDSEIKQAIFSMKPFKAPGPDGLHVAFFQKFWFVVKNKLCNEIRNIFNSGVMPESWSASLITLIPKINKPDSISQYRPIGLCNVSYKVVTKIIVLRLKKFIGDLISPMQSSFIPGRNGIDNVTLLREFVHSFHKKKGNKGDMIVKLDLEKAYDRLEWSFIKETLTFFNLPPLMIKLIMSCISSASFSCIINGGVTESFKPSRGLRQGDPLSPYLFILCLEYLSLNLHHGTNSGLWKGSKLGKSGPLFSHLFFADDLIFIGKATTSNALYLKQLLDFFCFRSGQSINQEKSKVLFSVNVYSSTRQDICQILCYVETLFLGKYLGFPISSRKIKKFDCGFIVDKVRSKLTGWKANMLSLAGRATLVSSVLASIPNYYMQGMFLPASIQNELDAISRNFIWGSTSAKKKANLVPGIGLLNQKRPHDLNITLKDILLPNGRWNLDYVAYPLPQDIIQRIAATPIQRHSYEKDSFIWNSSSNDKFSMKSAYYMAKNIQWSNEDDWSWIWKVSTIPKIQYFLWLLMHGRILTFDTLAQWGVVQNNRCPRCSNGPETLDHLFRECHYASSFWDSISPYSSTSHNQNLDFKSWIKSNVCWKNPNNIPSTWPTFFSYAIWSIWYSRNQLVHDKRQIPIMELKRTTLDKAQEFIGNNLNCAEPKPKNTISVGWVPPSSGFVKLNSDGSALGNPGMAGAGGLLRDHLGRWIIGFSRNIGWTTSIAAELWAIRDGLEVAISKGLSKIIVEIDSKIATILIESADISLHSLGILISDCRSLLGRFADAQISHIYREANTAADFMAKLGTSSAMNFVLYDGSPPGISSFLYHDCIGTVFPRIAVAV</sequence>
<dbReference type="PANTHER" id="PTHR33116">
    <property type="entry name" value="REVERSE TRANSCRIPTASE ZINC-BINDING DOMAIN-CONTAINING PROTEIN-RELATED-RELATED"/>
    <property type="match status" value="1"/>
</dbReference>
<protein>
    <recommendedName>
        <fullName evidence="8">Reverse transcriptase</fullName>
    </recommendedName>
</protein>
<dbReference type="InterPro" id="IPR000477">
    <property type="entry name" value="RT_dom"/>
</dbReference>
<accession>A0AAV5J4V1</accession>
<feature type="compositionally biased region" description="Basic and acidic residues" evidence="2">
    <location>
        <begin position="357"/>
        <end position="367"/>
    </location>
</feature>
<dbReference type="InterPro" id="IPR002156">
    <property type="entry name" value="RNaseH_domain"/>
</dbReference>
<feature type="domain" description="CCHC-type" evidence="3">
    <location>
        <begin position="267"/>
        <end position="281"/>
    </location>
</feature>
<feature type="region of interest" description="Disordered" evidence="2">
    <location>
        <begin position="299"/>
        <end position="373"/>
    </location>
</feature>
<gene>
    <name evidence="6" type="ORF">SLEP1_g18364</name>
</gene>
<keyword evidence="1" id="KW-0863">Zinc-finger</keyword>
<dbReference type="InterPro" id="IPR012337">
    <property type="entry name" value="RNaseH-like_sf"/>
</dbReference>
<keyword evidence="1" id="KW-0479">Metal-binding</keyword>
<dbReference type="InterPro" id="IPR025558">
    <property type="entry name" value="DUF4283"/>
</dbReference>
<feature type="compositionally biased region" description="Polar residues" evidence="2">
    <location>
        <begin position="299"/>
        <end position="316"/>
    </location>
</feature>
<feature type="domain" description="Reverse transcriptase" evidence="4">
    <location>
        <begin position="870"/>
        <end position="1147"/>
    </location>
</feature>
<organism evidence="6 7">
    <name type="scientific">Rubroshorea leprosula</name>
    <dbReference type="NCBI Taxonomy" id="152421"/>
    <lineage>
        <taxon>Eukaryota</taxon>
        <taxon>Viridiplantae</taxon>
        <taxon>Streptophyta</taxon>
        <taxon>Embryophyta</taxon>
        <taxon>Tracheophyta</taxon>
        <taxon>Spermatophyta</taxon>
        <taxon>Magnoliopsida</taxon>
        <taxon>eudicotyledons</taxon>
        <taxon>Gunneridae</taxon>
        <taxon>Pentapetalae</taxon>
        <taxon>rosids</taxon>
        <taxon>malvids</taxon>
        <taxon>Malvales</taxon>
        <taxon>Dipterocarpaceae</taxon>
        <taxon>Rubroshorea</taxon>
    </lineage>
</organism>
<keyword evidence="1" id="KW-0862">Zinc</keyword>
<evidence type="ECO:0000256" key="1">
    <source>
        <dbReference type="PROSITE-ProRule" id="PRU00047"/>
    </source>
</evidence>
<name>A0AAV5J4V1_9ROSI</name>
<dbReference type="CDD" id="cd06222">
    <property type="entry name" value="RNase_H_like"/>
    <property type="match status" value="1"/>
</dbReference>
<dbReference type="Pfam" id="PF13966">
    <property type="entry name" value="zf-RVT"/>
    <property type="match status" value="1"/>
</dbReference>
<evidence type="ECO:0008006" key="8">
    <source>
        <dbReference type="Google" id="ProtNLM"/>
    </source>
</evidence>
<evidence type="ECO:0000259" key="3">
    <source>
        <dbReference type="PROSITE" id="PS50158"/>
    </source>
</evidence>
<dbReference type="GO" id="GO:0003676">
    <property type="term" value="F:nucleic acid binding"/>
    <property type="evidence" value="ECO:0007669"/>
    <property type="project" value="InterPro"/>
</dbReference>
<dbReference type="GO" id="GO:0008270">
    <property type="term" value="F:zinc ion binding"/>
    <property type="evidence" value="ECO:0007669"/>
    <property type="project" value="UniProtKB-KW"/>
</dbReference>
<evidence type="ECO:0000313" key="7">
    <source>
        <dbReference type="Proteomes" id="UP001054252"/>
    </source>
</evidence>
<dbReference type="Pfam" id="PF13456">
    <property type="entry name" value="RVT_3"/>
    <property type="match status" value="1"/>
</dbReference>